<evidence type="ECO:0008006" key="3">
    <source>
        <dbReference type="Google" id="ProtNLM"/>
    </source>
</evidence>
<evidence type="ECO:0000313" key="2">
    <source>
        <dbReference type="Proteomes" id="UP000036938"/>
    </source>
</evidence>
<dbReference type="InterPro" id="IPR012902">
    <property type="entry name" value="N_methyl_site"/>
</dbReference>
<comment type="caution">
    <text evidence="1">The sequence shown here is derived from an EMBL/GenBank/DDBJ whole genome shotgun (WGS) entry which is preliminary data.</text>
</comment>
<proteinExistence type="predicted"/>
<evidence type="ECO:0000313" key="1">
    <source>
        <dbReference type="EMBL" id="KNG93785.1"/>
    </source>
</evidence>
<dbReference type="OrthoDB" id="7869145at2"/>
<dbReference type="EMBL" id="AQQZ01000004">
    <property type="protein sequence ID" value="KNG93785.1"/>
    <property type="molecule type" value="Genomic_DNA"/>
</dbReference>
<dbReference type="AlphaFoldDB" id="A0A0L1JPU4"/>
<dbReference type="Proteomes" id="UP000036938">
    <property type="component" value="Unassembled WGS sequence"/>
</dbReference>
<name>A0A0L1JPU4_9RHOB</name>
<dbReference type="STRING" id="1317121.ATO11_11460"/>
<protein>
    <recommendedName>
        <fullName evidence="3">General secretion pathway protein GspI</fullName>
    </recommendedName>
</protein>
<accession>A0A0L1JPU4</accession>
<gene>
    <name evidence="1" type="ORF">ATO11_11460</name>
</gene>
<keyword evidence="2" id="KW-1185">Reference proteome</keyword>
<dbReference type="Pfam" id="PF07963">
    <property type="entry name" value="N_methyl"/>
    <property type="match status" value="1"/>
</dbReference>
<organism evidence="1 2">
    <name type="scientific">Pseudaestuariivita atlantica</name>
    <dbReference type="NCBI Taxonomy" id="1317121"/>
    <lineage>
        <taxon>Bacteria</taxon>
        <taxon>Pseudomonadati</taxon>
        <taxon>Pseudomonadota</taxon>
        <taxon>Alphaproteobacteria</taxon>
        <taxon>Rhodobacterales</taxon>
        <taxon>Paracoccaceae</taxon>
        <taxon>Pseudaestuariivita</taxon>
    </lineage>
</organism>
<reference evidence="1 2" key="1">
    <citation type="journal article" date="2015" name="Int. J. Syst. Evol. Microbiol.">
        <title>Aestuariivita atlantica sp. nov., isolated from deep sea sediment of the Atlantic Ocean.</title>
        <authorList>
            <person name="Li G."/>
            <person name="Lai Q."/>
            <person name="Du Y."/>
            <person name="Liu X."/>
            <person name="Sun F."/>
            <person name="Shao Z."/>
        </authorList>
    </citation>
    <scope>NUCLEOTIDE SEQUENCE [LARGE SCALE GENOMIC DNA]</scope>
    <source>
        <strain evidence="1 2">22II-S11-z3</strain>
    </source>
</reference>
<dbReference type="RefSeq" id="WP_050530988.1">
    <property type="nucleotide sequence ID" value="NZ_AQQZ01000004.1"/>
</dbReference>
<sequence>MTRRRAGYSLFEVLLAFAIMALVLAALLPGQARLLNRNEASVRSGLAMDLALSHLALMGVAEPLTVGETRQRHGAWTVTRAVVPQGRITGTDTDLVAVTVTVADARGRTLASLGEVRVAGP</sequence>